<sequence length="31" mass="3537">MHGAVHLVKSKTKNPQYLLRFVEAGESFMFA</sequence>
<name>A0A0A8YJ14_ARUDO</name>
<evidence type="ECO:0000313" key="1">
    <source>
        <dbReference type="EMBL" id="JAD26001.1"/>
    </source>
</evidence>
<reference evidence="1" key="1">
    <citation type="submission" date="2014-09" db="EMBL/GenBank/DDBJ databases">
        <authorList>
            <person name="Magalhaes I.L.F."/>
            <person name="Oliveira U."/>
            <person name="Santos F.R."/>
            <person name="Vidigal T.H.D.A."/>
            <person name="Brescovit A.D."/>
            <person name="Santos A.J."/>
        </authorList>
    </citation>
    <scope>NUCLEOTIDE SEQUENCE</scope>
    <source>
        <tissue evidence="1">Shoot tissue taken approximately 20 cm above the soil surface</tissue>
    </source>
</reference>
<accession>A0A0A8YJ14</accession>
<protein>
    <submittedName>
        <fullName evidence="1">Uncharacterized protein</fullName>
    </submittedName>
</protein>
<organism evidence="1">
    <name type="scientific">Arundo donax</name>
    <name type="common">Giant reed</name>
    <name type="synonym">Donax arundinaceus</name>
    <dbReference type="NCBI Taxonomy" id="35708"/>
    <lineage>
        <taxon>Eukaryota</taxon>
        <taxon>Viridiplantae</taxon>
        <taxon>Streptophyta</taxon>
        <taxon>Embryophyta</taxon>
        <taxon>Tracheophyta</taxon>
        <taxon>Spermatophyta</taxon>
        <taxon>Magnoliopsida</taxon>
        <taxon>Liliopsida</taxon>
        <taxon>Poales</taxon>
        <taxon>Poaceae</taxon>
        <taxon>PACMAD clade</taxon>
        <taxon>Arundinoideae</taxon>
        <taxon>Arundineae</taxon>
        <taxon>Arundo</taxon>
    </lineage>
</organism>
<proteinExistence type="predicted"/>
<dbReference type="AlphaFoldDB" id="A0A0A8YJ14"/>
<dbReference type="EMBL" id="GBRH01271894">
    <property type="protein sequence ID" value="JAD26001.1"/>
    <property type="molecule type" value="Transcribed_RNA"/>
</dbReference>
<reference evidence="1" key="2">
    <citation type="journal article" date="2015" name="Data Brief">
        <title>Shoot transcriptome of the giant reed, Arundo donax.</title>
        <authorList>
            <person name="Barrero R.A."/>
            <person name="Guerrero F.D."/>
            <person name="Moolhuijzen P."/>
            <person name="Goolsby J.A."/>
            <person name="Tidwell J."/>
            <person name="Bellgard S.E."/>
            <person name="Bellgard M.I."/>
        </authorList>
    </citation>
    <scope>NUCLEOTIDE SEQUENCE</scope>
    <source>
        <tissue evidence="1">Shoot tissue taken approximately 20 cm above the soil surface</tissue>
    </source>
</reference>